<dbReference type="RefSeq" id="WP_186887118.1">
    <property type="nucleotide sequence ID" value="NZ_JACONZ010000001.1"/>
</dbReference>
<keyword evidence="1" id="KW-0813">Transport</keyword>
<dbReference type="InterPro" id="IPR015854">
    <property type="entry name" value="ABC_transpr_LolD-like"/>
</dbReference>
<gene>
    <name evidence="5" type="ORF">H8S23_04670</name>
</gene>
<proteinExistence type="predicted"/>
<protein>
    <submittedName>
        <fullName evidence="5">ABC transporter ATP-binding protein</fullName>
    </submittedName>
</protein>
<dbReference type="InterPro" id="IPR017911">
    <property type="entry name" value="MacB-like_ATP-bd"/>
</dbReference>
<dbReference type="SMART" id="SM00382">
    <property type="entry name" value="AAA"/>
    <property type="match status" value="1"/>
</dbReference>
<dbReference type="SUPFAM" id="SSF52540">
    <property type="entry name" value="P-loop containing nucleoside triphosphate hydrolases"/>
    <property type="match status" value="1"/>
</dbReference>
<sequence length="234" mass="25409">MPTPIIEIRDLYKIYNPGENEVRALDGVSLQVSQGEFVAIVGHSGSGKSTLMNMIGCLDVPTAGSYRLNGQDVSELSDNELSEIRNREIGFIFQSFNLIKNLNALENVELPLIYRGLPAGRRRELAVSALERVGLAGRMDHRPNQMSGGQQQRVAVARAIAAQPPLILADEPTGNLDTRAGARVFEIIRGLQEEGNTVVLITHDEGLAKKAGRVVRITDGRIDDGQAPGGKEIF</sequence>
<dbReference type="PANTHER" id="PTHR24220:SF86">
    <property type="entry name" value="ABC TRANSPORTER ABCH.1"/>
    <property type="match status" value="1"/>
</dbReference>
<dbReference type="PROSITE" id="PS00211">
    <property type="entry name" value="ABC_TRANSPORTER_1"/>
    <property type="match status" value="1"/>
</dbReference>
<dbReference type="InterPro" id="IPR017871">
    <property type="entry name" value="ABC_transporter-like_CS"/>
</dbReference>
<evidence type="ECO:0000256" key="2">
    <source>
        <dbReference type="ARBA" id="ARBA00022741"/>
    </source>
</evidence>
<dbReference type="GO" id="GO:0098796">
    <property type="term" value="C:membrane protein complex"/>
    <property type="evidence" value="ECO:0007669"/>
    <property type="project" value="UniProtKB-ARBA"/>
</dbReference>
<dbReference type="Pfam" id="PF00005">
    <property type="entry name" value="ABC_tran"/>
    <property type="match status" value="1"/>
</dbReference>
<dbReference type="FunFam" id="3.40.50.300:FF:000032">
    <property type="entry name" value="Export ABC transporter ATP-binding protein"/>
    <property type="match status" value="1"/>
</dbReference>
<dbReference type="GO" id="GO:0005886">
    <property type="term" value="C:plasma membrane"/>
    <property type="evidence" value="ECO:0007669"/>
    <property type="project" value="TreeGrafter"/>
</dbReference>
<dbReference type="PANTHER" id="PTHR24220">
    <property type="entry name" value="IMPORT ATP-BINDING PROTEIN"/>
    <property type="match status" value="1"/>
</dbReference>
<accession>A0A923KVH2</accession>
<comment type="caution">
    <text evidence="5">The sequence shown here is derived from an EMBL/GenBank/DDBJ whole genome shotgun (WGS) entry which is preliminary data.</text>
</comment>
<dbReference type="InterPro" id="IPR003593">
    <property type="entry name" value="AAA+_ATPase"/>
</dbReference>
<dbReference type="InterPro" id="IPR003439">
    <property type="entry name" value="ABC_transporter-like_ATP-bd"/>
</dbReference>
<dbReference type="GO" id="GO:0005524">
    <property type="term" value="F:ATP binding"/>
    <property type="evidence" value="ECO:0007669"/>
    <property type="project" value="UniProtKB-KW"/>
</dbReference>
<organism evidence="5 6">
    <name type="scientific">Anaerofilum hominis</name>
    <dbReference type="NCBI Taxonomy" id="2763016"/>
    <lineage>
        <taxon>Bacteria</taxon>
        <taxon>Bacillati</taxon>
        <taxon>Bacillota</taxon>
        <taxon>Clostridia</taxon>
        <taxon>Eubacteriales</taxon>
        <taxon>Oscillospiraceae</taxon>
        <taxon>Anaerofilum</taxon>
    </lineage>
</organism>
<keyword evidence="3 5" id="KW-0067">ATP-binding</keyword>
<name>A0A923KVH2_9FIRM</name>
<keyword evidence="2" id="KW-0547">Nucleotide-binding</keyword>
<evidence type="ECO:0000313" key="6">
    <source>
        <dbReference type="Proteomes" id="UP000659630"/>
    </source>
</evidence>
<evidence type="ECO:0000256" key="3">
    <source>
        <dbReference type="ARBA" id="ARBA00022840"/>
    </source>
</evidence>
<evidence type="ECO:0000256" key="1">
    <source>
        <dbReference type="ARBA" id="ARBA00022448"/>
    </source>
</evidence>
<feature type="domain" description="ABC transporter" evidence="4">
    <location>
        <begin position="6"/>
        <end position="233"/>
    </location>
</feature>
<dbReference type="InterPro" id="IPR027417">
    <property type="entry name" value="P-loop_NTPase"/>
</dbReference>
<evidence type="ECO:0000313" key="5">
    <source>
        <dbReference type="EMBL" id="MBC5580791.1"/>
    </source>
</evidence>
<dbReference type="GO" id="GO:0016887">
    <property type="term" value="F:ATP hydrolysis activity"/>
    <property type="evidence" value="ECO:0007669"/>
    <property type="project" value="InterPro"/>
</dbReference>
<dbReference type="GO" id="GO:0022857">
    <property type="term" value="F:transmembrane transporter activity"/>
    <property type="evidence" value="ECO:0007669"/>
    <property type="project" value="UniProtKB-ARBA"/>
</dbReference>
<dbReference type="EMBL" id="JACONZ010000001">
    <property type="protein sequence ID" value="MBC5580791.1"/>
    <property type="molecule type" value="Genomic_DNA"/>
</dbReference>
<keyword evidence="6" id="KW-1185">Reference proteome</keyword>
<dbReference type="AlphaFoldDB" id="A0A923KVH2"/>
<dbReference type="PROSITE" id="PS50893">
    <property type="entry name" value="ABC_TRANSPORTER_2"/>
    <property type="match status" value="1"/>
</dbReference>
<dbReference type="Proteomes" id="UP000659630">
    <property type="component" value="Unassembled WGS sequence"/>
</dbReference>
<evidence type="ECO:0000259" key="4">
    <source>
        <dbReference type="PROSITE" id="PS50893"/>
    </source>
</evidence>
<dbReference type="CDD" id="cd03255">
    <property type="entry name" value="ABC_MJ0796_LolCDE_FtsE"/>
    <property type="match status" value="1"/>
</dbReference>
<dbReference type="Gene3D" id="3.40.50.300">
    <property type="entry name" value="P-loop containing nucleotide triphosphate hydrolases"/>
    <property type="match status" value="1"/>
</dbReference>
<reference evidence="5" key="1">
    <citation type="submission" date="2020-08" db="EMBL/GenBank/DDBJ databases">
        <title>Genome public.</title>
        <authorList>
            <person name="Liu C."/>
            <person name="Sun Q."/>
        </authorList>
    </citation>
    <scope>NUCLEOTIDE SEQUENCE</scope>
    <source>
        <strain evidence="5">BX8</strain>
    </source>
</reference>